<dbReference type="Pfam" id="PF10087">
    <property type="entry name" value="DUF2325"/>
    <property type="match status" value="1"/>
</dbReference>
<dbReference type="RefSeq" id="WP_162361593.1">
    <property type="nucleotide sequence ID" value="NZ_CP047591.1"/>
</dbReference>
<gene>
    <name evidence="2" type="ORF">Ami3637_04925</name>
</gene>
<evidence type="ECO:0000256" key="1">
    <source>
        <dbReference type="ARBA" id="ARBA00007189"/>
    </source>
</evidence>
<name>A0A6P1MAV8_9FIRM</name>
<reference evidence="2 3" key="1">
    <citation type="submission" date="2020-01" db="EMBL/GenBank/DDBJ databases">
        <title>Genomic analysis of Aminipila sp. CBA3637.</title>
        <authorList>
            <person name="Kim Y.B."/>
            <person name="Roh S.W."/>
        </authorList>
    </citation>
    <scope>NUCLEOTIDE SEQUENCE [LARGE SCALE GENOMIC DNA]</scope>
    <source>
        <strain evidence="2 3">CBA3637</strain>
    </source>
</reference>
<accession>A0A6P1MAV8</accession>
<sequence length="108" mass="11995">MSVVIVGGNERMVTQYKGICKDFGYKAKVFAKMTTDLKRKIGTPDLIILFTNTVSHKLVNSAVQEAERCNSDIIRCHSSSSCALKKVLEMHCNENCCKKCGMINCDLS</sequence>
<dbReference type="InterPro" id="IPR016772">
    <property type="entry name" value="UCP020408"/>
</dbReference>
<organism evidence="2 3">
    <name type="scientific">Aminipila terrae</name>
    <dbReference type="NCBI Taxonomy" id="2697030"/>
    <lineage>
        <taxon>Bacteria</taxon>
        <taxon>Bacillati</taxon>
        <taxon>Bacillota</taxon>
        <taxon>Clostridia</taxon>
        <taxon>Peptostreptococcales</taxon>
        <taxon>Anaerovoracaceae</taxon>
        <taxon>Aminipila</taxon>
    </lineage>
</organism>
<protein>
    <submittedName>
        <fullName evidence="2">DUF2325 domain-containing protein</fullName>
    </submittedName>
</protein>
<evidence type="ECO:0000313" key="3">
    <source>
        <dbReference type="Proteomes" id="UP000463883"/>
    </source>
</evidence>
<proteinExistence type="inferred from homology"/>
<dbReference type="Proteomes" id="UP000463883">
    <property type="component" value="Chromosome"/>
</dbReference>
<dbReference type="AlphaFoldDB" id="A0A6P1MAV8"/>
<evidence type="ECO:0000313" key="2">
    <source>
        <dbReference type="EMBL" id="QHI71819.1"/>
    </source>
</evidence>
<keyword evidence="3" id="KW-1185">Reference proteome</keyword>
<dbReference type="EMBL" id="CP047591">
    <property type="protein sequence ID" value="QHI71819.1"/>
    <property type="molecule type" value="Genomic_DNA"/>
</dbReference>
<comment type="similarity">
    <text evidence="1">Belongs to the UPF0751 family.</text>
</comment>
<dbReference type="KEGG" id="amic:Ami3637_04925"/>